<dbReference type="OrthoDB" id="8636913at2"/>
<evidence type="ECO:0000313" key="2">
    <source>
        <dbReference type="Proteomes" id="UP000194151"/>
    </source>
</evidence>
<sequence length="76" mass="8467">MEVFAKTFNAWGATLTVDPDGQGRYSWKILIEDRRLGEPRVQCIESPVGFPSVDETILDGRTALEELEPAPFPSDT</sequence>
<accession>A0A1W6YN12</accession>
<name>A0A1W6YN12_9BORD</name>
<organism evidence="1 2">
    <name type="scientific">Bordetella genomosp. 8</name>
    <dbReference type="NCBI Taxonomy" id="1416806"/>
    <lineage>
        <taxon>Bacteria</taxon>
        <taxon>Pseudomonadati</taxon>
        <taxon>Pseudomonadota</taxon>
        <taxon>Betaproteobacteria</taxon>
        <taxon>Burkholderiales</taxon>
        <taxon>Alcaligenaceae</taxon>
        <taxon>Bordetella</taxon>
    </lineage>
</organism>
<protein>
    <submittedName>
        <fullName evidence="1">Uncharacterized protein</fullName>
    </submittedName>
</protein>
<dbReference type="AlphaFoldDB" id="A0A1W6YN12"/>
<proteinExistence type="predicted"/>
<dbReference type="Proteomes" id="UP000194151">
    <property type="component" value="Chromosome"/>
</dbReference>
<reference evidence="1 2" key="1">
    <citation type="submission" date="2017-05" db="EMBL/GenBank/DDBJ databases">
        <title>Complete and WGS of Bordetella genogroups.</title>
        <authorList>
            <person name="Spilker T."/>
            <person name="LiPuma J."/>
        </authorList>
    </citation>
    <scope>NUCLEOTIDE SEQUENCE [LARGE SCALE GENOMIC DNA]</scope>
    <source>
        <strain evidence="1 2">AU19157</strain>
    </source>
</reference>
<gene>
    <name evidence="1" type="ORF">CAL12_17715</name>
</gene>
<dbReference type="KEGG" id="bgv:CAL12_17715"/>
<evidence type="ECO:0000313" key="1">
    <source>
        <dbReference type="EMBL" id="ARP82472.1"/>
    </source>
</evidence>
<dbReference type="RefSeq" id="WP_086065838.1">
    <property type="nucleotide sequence ID" value="NZ_CP021108.1"/>
</dbReference>
<keyword evidence="2" id="KW-1185">Reference proteome</keyword>
<dbReference type="EMBL" id="CP021108">
    <property type="protein sequence ID" value="ARP82472.1"/>
    <property type="molecule type" value="Genomic_DNA"/>
</dbReference>